<dbReference type="CDD" id="cd19071">
    <property type="entry name" value="AKR_AKR1-5-like"/>
    <property type="match status" value="1"/>
</dbReference>
<dbReference type="GO" id="GO:0016491">
    <property type="term" value="F:oxidoreductase activity"/>
    <property type="evidence" value="ECO:0007669"/>
    <property type="project" value="UniProtKB-KW"/>
</dbReference>
<keyword evidence="5" id="KW-0732">Signal</keyword>
<dbReference type="InterPro" id="IPR018170">
    <property type="entry name" value="Aldo/ket_reductase_CS"/>
</dbReference>
<evidence type="ECO:0000313" key="8">
    <source>
        <dbReference type="Proteomes" id="UP000076584"/>
    </source>
</evidence>
<gene>
    <name evidence="7" type="ORF">CI238_00521</name>
</gene>
<name>A0A161VZA5_COLIC</name>
<feature type="signal peptide" evidence="5">
    <location>
        <begin position="1"/>
        <end position="19"/>
    </location>
</feature>
<keyword evidence="1" id="KW-0560">Oxidoreductase</keyword>
<dbReference type="PROSITE" id="PS00062">
    <property type="entry name" value="ALDOKETO_REDUCTASE_2"/>
    <property type="match status" value="1"/>
</dbReference>
<evidence type="ECO:0000256" key="3">
    <source>
        <dbReference type="PIRSR" id="PIRSR000097-2"/>
    </source>
</evidence>
<proteinExistence type="predicted"/>
<keyword evidence="8" id="KW-1185">Reference proteome</keyword>
<dbReference type="PRINTS" id="PR00069">
    <property type="entry name" value="ALDKETRDTASE"/>
</dbReference>
<feature type="domain" description="NADP-dependent oxidoreductase" evidence="6">
    <location>
        <begin position="30"/>
        <end position="315"/>
    </location>
</feature>
<dbReference type="AlphaFoldDB" id="A0A161VZA5"/>
<dbReference type="PANTHER" id="PTHR11732">
    <property type="entry name" value="ALDO/KETO REDUCTASE"/>
    <property type="match status" value="1"/>
</dbReference>
<dbReference type="STRING" id="1573173.A0A161VZA5"/>
<organism evidence="7 8">
    <name type="scientific">Colletotrichum incanum</name>
    <name type="common">Soybean anthracnose fungus</name>
    <dbReference type="NCBI Taxonomy" id="1573173"/>
    <lineage>
        <taxon>Eukaryota</taxon>
        <taxon>Fungi</taxon>
        <taxon>Dikarya</taxon>
        <taxon>Ascomycota</taxon>
        <taxon>Pezizomycotina</taxon>
        <taxon>Sordariomycetes</taxon>
        <taxon>Hypocreomycetidae</taxon>
        <taxon>Glomerellales</taxon>
        <taxon>Glomerellaceae</taxon>
        <taxon>Colletotrichum</taxon>
        <taxon>Colletotrichum spaethianum species complex</taxon>
    </lineage>
</organism>
<dbReference type="InterPro" id="IPR023210">
    <property type="entry name" value="NADP_OxRdtase_dom"/>
</dbReference>
<dbReference type="InterPro" id="IPR020471">
    <property type="entry name" value="AKR"/>
</dbReference>
<feature type="binding site" evidence="3">
    <location>
        <position position="146"/>
    </location>
    <ligand>
        <name>substrate</name>
    </ligand>
</feature>
<sequence length="351" mass="38649">MVHLKALVSAAAAAGLAQASLPGLDAIPPLGLGTWLSDKSKVAHAVSFAVGEVGYDHIDAALIYSKSTFFSSESLPLGLSLARPLTPLGNEDQTGKGIADSGVARKNIWVTSKLWNSDHRAEQAEAAIKKSIADLGVDYLDLYLIHWPVAFVPGDPNNKLDKETSIVDTWKTLEGFVKANLTRHIGVSNFAKADVEKILEVAEIKPFAHEFETHPYLQQQEFVDWHKEKGIEVIAYSPLANTNPTYSDDIPAIYEDSFWKKVAEKKGVSVFQAVLAWGIQRGTSVIPKSTKDSHIVSNRKALEIKFSEEELKEIGKQDKKHRLSNPGKKWGVKLFADLDDPTTHDEKSEEL</sequence>
<evidence type="ECO:0000256" key="1">
    <source>
        <dbReference type="ARBA" id="ARBA00023002"/>
    </source>
</evidence>
<feature type="chain" id="PRO_5007828281" evidence="5">
    <location>
        <begin position="20"/>
        <end position="351"/>
    </location>
</feature>
<evidence type="ECO:0000256" key="5">
    <source>
        <dbReference type="SAM" id="SignalP"/>
    </source>
</evidence>
<feature type="site" description="Lowers pKa of active site Tyr" evidence="4">
    <location>
        <position position="113"/>
    </location>
</feature>
<dbReference type="EMBL" id="LFIW01002706">
    <property type="protein sequence ID" value="KZL64193.1"/>
    <property type="molecule type" value="Genomic_DNA"/>
</dbReference>
<evidence type="ECO:0000256" key="4">
    <source>
        <dbReference type="PIRSR" id="PIRSR000097-3"/>
    </source>
</evidence>
<dbReference type="Gene3D" id="3.20.20.100">
    <property type="entry name" value="NADP-dependent oxidoreductase domain"/>
    <property type="match status" value="1"/>
</dbReference>
<dbReference type="Proteomes" id="UP000076584">
    <property type="component" value="Unassembled WGS sequence"/>
</dbReference>
<dbReference type="SUPFAM" id="SSF51430">
    <property type="entry name" value="NAD(P)-linked oxidoreductase"/>
    <property type="match status" value="1"/>
</dbReference>
<dbReference type="InterPro" id="IPR036812">
    <property type="entry name" value="NAD(P)_OxRdtase_dom_sf"/>
</dbReference>
<feature type="active site" description="Proton donor" evidence="2">
    <location>
        <position position="64"/>
    </location>
</feature>
<dbReference type="Pfam" id="PF00248">
    <property type="entry name" value="Aldo_ket_red"/>
    <property type="match status" value="1"/>
</dbReference>
<evidence type="ECO:0000259" key="6">
    <source>
        <dbReference type="Pfam" id="PF00248"/>
    </source>
</evidence>
<evidence type="ECO:0000256" key="2">
    <source>
        <dbReference type="PIRSR" id="PIRSR000097-1"/>
    </source>
</evidence>
<accession>A0A161VZA5</accession>
<comment type="caution">
    <text evidence="7">The sequence shown here is derived from an EMBL/GenBank/DDBJ whole genome shotgun (WGS) entry which is preliminary data.</text>
</comment>
<reference evidence="7 8" key="1">
    <citation type="submission" date="2015-06" db="EMBL/GenBank/DDBJ databases">
        <title>Survival trade-offs in plant roots during colonization by closely related pathogenic and mutualistic fungi.</title>
        <authorList>
            <person name="Hacquard S."/>
            <person name="Kracher B."/>
            <person name="Hiruma K."/>
            <person name="Weinman A."/>
            <person name="Muench P."/>
            <person name="Garrido Oter R."/>
            <person name="Ver Loren van Themaat E."/>
            <person name="Dallerey J.-F."/>
            <person name="Damm U."/>
            <person name="Henrissat B."/>
            <person name="Lespinet O."/>
            <person name="Thon M."/>
            <person name="Kemen E."/>
            <person name="McHardy A.C."/>
            <person name="Schulze-Lefert P."/>
            <person name="O'Connell R.J."/>
        </authorList>
    </citation>
    <scope>NUCLEOTIDE SEQUENCE [LARGE SCALE GENOMIC DNA]</scope>
    <source>
        <strain evidence="7 8">MAFF 238704</strain>
    </source>
</reference>
<protein>
    <submittedName>
        <fullName evidence="7">Aldo keto reductase</fullName>
    </submittedName>
</protein>
<dbReference type="PIRSF" id="PIRSF000097">
    <property type="entry name" value="AKR"/>
    <property type="match status" value="1"/>
</dbReference>
<evidence type="ECO:0000313" key="7">
    <source>
        <dbReference type="EMBL" id="KZL64193.1"/>
    </source>
</evidence>